<dbReference type="AlphaFoldDB" id="A0A1R2ASF0"/>
<sequence>MNNERQSVLQSLNSIKKTHKQYQIKVCDESNTQAFENIYVVRSENAKCLMPYSIKFPIAEIESMNKSLFTLLYHEYIKKHHKAINELYLVYIKDQYRGWLFLKVKALKFEKPTKLDPLPERNLTLSVSPKHIKSNPNLKLNGSYNQPLEDTLSPITSSKSPIKIRHFSNIKARNAFQQAQAENNVVQQSTFKLLIDQAALKYDIATKGTKLCPYDISQFQEKYGCHEIWASTASKIHKNIIKSNLRPFFQNFTSAKLKGYQESIQKLLSCNIDKKFKEELKNAHKGFSISSQDYEDYRGIFLGTLKKVTKDEDFIRFIMLNFDCLREYIVEVE</sequence>
<organism evidence="1 2">
    <name type="scientific">Stentor coeruleus</name>
    <dbReference type="NCBI Taxonomy" id="5963"/>
    <lineage>
        <taxon>Eukaryota</taxon>
        <taxon>Sar</taxon>
        <taxon>Alveolata</taxon>
        <taxon>Ciliophora</taxon>
        <taxon>Postciliodesmatophora</taxon>
        <taxon>Heterotrichea</taxon>
        <taxon>Heterotrichida</taxon>
        <taxon>Stentoridae</taxon>
        <taxon>Stentor</taxon>
    </lineage>
</organism>
<protein>
    <submittedName>
        <fullName evidence="1">Uncharacterized protein</fullName>
    </submittedName>
</protein>
<name>A0A1R2ASF0_9CILI</name>
<comment type="caution">
    <text evidence="1">The sequence shown here is derived from an EMBL/GenBank/DDBJ whole genome shotgun (WGS) entry which is preliminary data.</text>
</comment>
<evidence type="ECO:0000313" key="2">
    <source>
        <dbReference type="Proteomes" id="UP000187209"/>
    </source>
</evidence>
<reference evidence="1 2" key="1">
    <citation type="submission" date="2016-11" db="EMBL/GenBank/DDBJ databases">
        <title>The macronuclear genome of Stentor coeruleus: a giant cell with tiny introns.</title>
        <authorList>
            <person name="Slabodnick M."/>
            <person name="Ruby J.G."/>
            <person name="Reiff S.B."/>
            <person name="Swart E.C."/>
            <person name="Gosai S."/>
            <person name="Prabakaran S."/>
            <person name="Witkowska E."/>
            <person name="Larue G.E."/>
            <person name="Fisher S."/>
            <person name="Freeman R.M."/>
            <person name="Gunawardena J."/>
            <person name="Chu W."/>
            <person name="Stover N.A."/>
            <person name="Gregory B.D."/>
            <person name="Nowacki M."/>
            <person name="Derisi J."/>
            <person name="Roy S.W."/>
            <person name="Marshall W.F."/>
            <person name="Sood P."/>
        </authorList>
    </citation>
    <scope>NUCLEOTIDE SEQUENCE [LARGE SCALE GENOMIC DNA]</scope>
    <source>
        <strain evidence="1">WM001</strain>
    </source>
</reference>
<keyword evidence="2" id="KW-1185">Reference proteome</keyword>
<dbReference type="EMBL" id="MPUH01001503">
    <property type="protein sequence ID" value="OMJ67416.1"/>
    <property type="molecule type" value="Genomic_DNA"/>
</dbReference>
<gene>
    <name evidence="1" type="ORF">SteCoe_35439</name>
</gene>
<evidence type="ECO:0000313" key="1">
    <source>
        <dbReference type="EMBL" id="OMJ67416.1"/>
    </source>
</evidence>
<accession>A0A1R2ASF0</accession>
<dbReference type="Proteomes" id="UP000187209">
    <property type="component" value="Unassembled WGS sequence"/>
</dbReference>
<proteinExistence type="predicted"/>